<dbReference type="AlphaFoldDB" id="A0A4Z0YDY8"/>
<dbReference type="InterPro" id="IPR006680">
    <property type="entry name" value="Amidohydro-rel"/>
</dbReference>
<dbReference type="InterPro" id="IPR010229">
    <property type="entry name" value="Pept_M38_dipep"/>
</dbReference>
<dbReference type="PIRSF" id="PIRSF001238">
    <property type="entry name" value="IadA"/>
    <property type="match status" value="1"/>
</dbReference>
<dbReference type="PANTHER" id="PTHR11647:SF1">
    <property type="entry name" value="COLLAPSIN RESPONSE MEDIATOR PROTEIN"/>
    <property type="match status" value="1"/>
</dbReference>
<evidence type="ECO:0000313" key="5">
    <source>
        <dbReference type="EMBL" id="TGJ77421.1"/>
    </source>
</evidence>
<dbReference type="Proteomes" id="UP000297714">
    <property type="component" value="Unassembled WGS sequence"/>
</dbReference>
<dbReference type="GO" id="GO:0005737">
    <property type="term" value="C:cytoplasm"/>
    <property type="evidence" value="ECO:0007669"/>
    <property type="project" value="UniProtKB-SubCell"/>
</dbReference>
<feature type="active site" description="Proton acceptor" evidence="2">
    <location>
        <position position="278"/>
    </location>
</feature>
<organism evidence="5 6">
    <name type="scientific">Caproiciproducens galactitolivorans</name>
    <dbReference type="NCBI Taxonomy" id="642589"/>
    <lineage>
        <taxon>Bacteria</taxon>
        <taxon>Bacillati</taxon>
        <taxon>Bacillota</taxon>
        <taxon>Clostridia</taxon>
        <taxon>Eubacteriales</taxon>
        <taxon>Acutalibacteraceae</taxon>
        <taxon>Caproiciproducens</taxon>
    </lineage>
</organism>
<keyword evidence="1" id="KW-0645">Protease</keyword>
<sequence length="384" mass="41877">MIVLLKGLECYTPKHIGKNDILISGGKIEKIRPEIHLNSEYVHIYDCGGLIALPGLIDQHVHILGGGGEGGFISRIGEIEANEILETGVTTLVGLLGADSCTRSLDALYAKAKALEEAGITTYLYSGAYSMPPVTFTGSIVRDLAFIDKVIGIGEIAVSDHRSSHCGLHEMLKMASDTHLGGLLGKKAGVLHLHMGSGKQGLAPVLQMLEHSELPMEEFVPTHVNRDRELFGQAVEYCKSGGCIDLTTGETDGISVPDAVERLIRSGCSLKNVTVSSDANGSNPNGTVSRIHTLWEDILRCITYKKIDPETAFSLVTQNVAKVLKLYPRKGALLEGSDADILVISRNYEIKKLFSAGKLLKEYENTGEKNAKKRLPYHYRRRRR</sequence>
<dbReference type="GO" id="GO:0006508">
    <property type="term" value="P:proteolysis"/>
    <property type="evidence" value="ECO:0007669"/>
    <property type="project" value="UniProtKB-KW"/>
</dbReference>
<dbReference type="GO" id="GO:0016810">
    <property type="term" value="F:hydrolase activity, acting on carbon-nitrogen (but not peptide) bonds"/>
    <property type="evidence" value="ECO:0007669"/>
    <property type="project" value="InterPro"/>
</dbReference>
<evidence type="ECO:0000256" key="2">
    <source>
        <dbReference type="PIRSR" id="PIRSR001238-1"/>
    </source>
</evidence>
<accession>A0A4Z0YDY8</accession>
<dbReference type="InterPro" id="IPR011059">
    <property type="entry name" value="Metal-dep_hydrolase_composite"/>
</dbReference>
<evidence type="ECO:0000256" key="1">
    <source>
        <dbReference type="PIRNR" id="PIRNR001238"/>
    </source>
</evidence>
<dbReference type="PANTHER" id="PTHR11647">
    <property type="entry name" value="HYDRANTOINASE/DIHYDROPYRIMIDINASE FAMILY MEMBER"/>
    <property type="match status" value="1"/>
</dbReference>
<dbReference type="GO" id="GO:0008237">
    <property type="term" value="F:metallopeptidase activity"/>
    <property type="evidence" value="ECO:0007669"/>
    <property type="project" value="UniProtKB-KW"/>
</dbReference>
<dbReference type="SUPFAM" id="SSF51556">
    <property type="entry name" value="Metallo-dependent hydrolases"/>
    <property type="match status" value="1"/>
</dbReference>
<comment type="cofactor">
    <cofactor evidence="1 3">
        <name>Zn(2+)</name>
        <dbReference type="ChEBI" id="CHEBI:29105"/>
    </cofactor>
    <text evidence="1 3">Binds 2 Zn(2+) ions per subunit.</text>
</comment>
<feature type="binding site" evidence="3">
    <location>
        <position position="194"/>
    </location>
    <ligand>
        <name>Zn(2+)</name>
        <dbReference type="ChEBI" id="CHEBI:29105"/>
        <label>2</label>
        <note>catalytic</note>
    </ligand>
</feature>
<name>A0A4Z0YDY8_9FIRM</name>
<feature type="binding site" evidence="3">
    <location>
        <position position="278"/>
    </location>
    <ligand>
        <name>Zn(2+)</name>
        <dbReference type="ChEBI" id="CHEBI:29105"/>
        <label>1</label>
        <note>catalytic</note>
    </ligand>
</feature>
<feature type="binding site" evidence="3">
    <location>
        <position position="60"/>
    </location>
    <ligand>
        <name>Zn(2+)</name>
        <dbReference type="ChEBI" id="CHEBI:29105"/>
        <label>1</label>
        <note>catalytic</note>
    </ligand>
</feature>
<evidence type="ECO:0000313" key="6">
    <source>
        <dbReference type="Proteomes" id="UP000297714"/>
    </source>
</evidence>
<reference evidence="5 6" key="1">
    <citation type="submission" date="2019-04" db="EMBL/GenBank/DDBJ databases">
        <authorList>
            <person name="Poehlein A."/>
            <person name="Bengelsdorf F.R."/>
            <person name="Duerre P."/>
            <person name="Daniel R."/>
        </authorList>
    </citation>
    <scope>NUCLEOTIDE SEQUENCE [LARGE SCALE GENOMIC DNA]</scope>
    <source>
        <strain evidence="5 6">BS-1</strain>
    </source>
</reference>
<dbReference type="EC" id="3.4.19.-" evidence="1"/>
<protein>
    <recommendedName>
        <fullName evidence="1">Isoaspartyl dipeptidase</fullName>
        <ecNumber evidence="1">3.4.19.-</ecNumber>
    </recommendedName>
</protein>
<keyword evidence="1 3" id="KW-0479">Metal-binding</keyword>
<comment type="caution">
    <text evidence="5">The sequence shown here is derived from an EMBL/GenBank/DDBJ whole genome shotgun (WGS) entry which is preliminary data.</text>
</comment>
<feature type="domain" description="Amidohydrolase-related" evidence="4">
    <location>
        <begin position="51"/>
        <end position="359"/>
    </location>
</feature>
<comment type="function">
    <text evidence="1">Catalyzes the hydrolytic cleavage of a subset of L-isoaspartyl (L-beta-aspartyl) dipeptides. Used to degrade proteins damaged by L-isoaspartyl residues formation.</text>
</comment>
<comment type="similarity">
    <text evidence="1">Belongs to the peptidase M38 family.</text>
</comment>
<evidence type="ECO:0000256" key="3">
    <source>
        <dbReference type="PIRSR" id="PIRSR001238-3"/>
    </source>
</evidence>
<proteinExistence type="inferred from homology"/>
<dbReference type="OrthoDB" id="9775607at2"/>
<dbReference type="InterPro" id="IPR050378">
    <property type="entry name" value="Metallo-dep_Hydrolases_sf"/>
</dbReference>
<dbReference type="RefSeq" id="WP_135657940.1">
    <property type="nucleotide sequence ID" value="NZ_JAJUFJ010000002.1"/>
</dbReference>
<dbReference type="Gene3D" id="3.20.20.140">
    <property type="entry name" value="Metal-dependent hydrolases"/>
    <property type="match status" value="1"/>
</dbReference>
<keyword evidence="6" id="KW-1185">Reference proteome</keyword>
<dbReference type="SUPFAM" id="SSF51338">
    <property type="entry name" value="Composite domain of metallo-dependent hydrolases"/>
    <property type="match status" value="1"/>
</dbReference>
<keyword evidence="1" id="KW-0482">Metalloprotease</keyword>
<evidence type="ECO:0000259" key="4">
    <source>
        <dbReference type="Pfam" id="PF01979"/>
    </source>
</evidence>
<keyword evidence="1 5" id="KW-0378">Hydrolase</keyword>
<dbReference type="Pfam" id="PF01979">
    <property type="entry name" value="Amidohydro_1"/>
    <property type="match status" value="1"/>
</dbReference>
<dbReference type="InterPro" id="IPR032466">
    <property type="entry name" value="Metal_Hydrolase"/>
</dbReference>
<dbReference type="EMBL" id="SRMQ01000002">
    <property type="protein sequence ID" value="TGJ77421.1"/>
    <property type="molecule type" value="Genomic_DNA"/>
</dbReference>
<feature type="binding site" evidence="3">
    <location>
        <position position="223"/>
    </location>
    <ligand>
        <name>Zn(2+)</name>
        <dbReference type="ChEBI" id="CHEBI:29105"/>
        <label>2</label>
        <note>catalytic</note>
    </ligand>
</feature>
<comment type="subcellular location">
    <subcellularLocation>
        <location evidence="1">Cytoplasm</location>
    </subcellularLocation>
</comment>
<dbReference type="GO" id="GO:0008798">
    <property type="term" value="F:beta-aspartyl-peptidase activity"/>
    <property type="evidence" value="ECO:0007669"/>
    <property type="project" value="InterPro"/>
</dbReference>
<keyword evidence="1 3" id="KW-0862">Zinc</keyword>
<dbReference type="NCBIfam" id="TIGR01975">
    <property type="entry name" value="isoAsp_dipep"/>
    <property type="match status" value="1"/>
</dbReference>
<dbReference type="GO" id="GO:0046872">
    <property type="term" value="F:metal ion binding"/>
    <property type="evidence" value="ECO:0007669"/>
    <property type="project" value="UniProtKB-KW"/>
</dbReference>
<dbReference type="Gene3D" id="2.30.40.10">
    <property type="entry name" value="Urease, subunit C, domain 1"/>
    <property type="match status" value="1"/>
</dbReference>
<comment type="PTM">
    <text evidence="1">Carboxylation allows a single lysine to coordinate two zinc ions.</text>
</comment>
<feature type="binding site" evidence="3">
    <location>
        <position position="62"/>
    </location>
    <ligand>
        <name>Zn(2+)</name>
        <dbReference type="ChEBI" id="CHEBI:29105"/>
        <label>1</label>
        <note>catalytic</note>
    </ligand>
</feature>
<gene>
    <name evidence="5" type="primary">iadA</name>
    <name evidence="5" type="ORF">CAGA_07910</name>
</gene>